<dbReference type="InParanoid" id="A0A165U3V3"/>
<dbReference type="EMBL" id="KV425561">
    <property type="protein sequence ID" value="KZT27599.1"/>
    <property type="molecule type" value="Genomic_DNA"/>
</dbReference>
<feature type="region of interest" description="Disordered" evidence="1">
    <location>
        <begin position="62"/>
        <end position="94"/>
    </location>
</feature>
<dbReference type="Proteomes" id="UP000076761">
    <property type="component" value="Unassembled WGS sequence"/>
</dbReference>
<keyword evidence="3" id="KW-1185">Reference proteome</keyword>
<proteinExistence type="predicted"/>
<sequence length="167" mass="18403">MTIWLRPSPLIPVLFQQTVAIDTPLPLHSSRICSCPHSKSGPASVDLDHLISCQSGEQFKATGARNPIESSNGQERPASMDNNCLKRSDKSNTPRSEFYSIPVILVWCCRRGRCRAQCPTCISIRLRHEWASHPALVPTLMHRPRGPAPCPPCDVDSDCPTRAACCS</sequence>
<gene>
    <name evidence="2" type="ORF">NEOLEDRAFT_102918</name>
</gene>
<protein>
    <submittedName>
        <fullName evidence="2">Uncharacterized protein</fullName>
    </submittedName>
</protein>
<evidence type="ECO:0000313" key="3">
    <source>
        <dbReference type="Proteomes" id="UP000076761"/>
    </source>
</evidence>
<name>A0A165U3V3_9AGAM</name>
<evidence type="ECO:0000256" key="1">
    <source>
        <dbReference type="SAM" id="MobiDB-lite"/>
    </source>
</evidence>
<evidence type="ECO:0000313" key="2">
    <source>
        <dbReference type="EMBL" id="KZT27599.1"/>
    </source>
</evidence>
<accession>A0A165U3V3</accession>
<dbReference type="AlphaFoldDB" id="A0A165U3V3"/>
<organism evidence="2 3">
    <name type="scientific">Neolentinus lepideus HHB14362 ss-1</name>
    <dbReference type="NCBI Taxonomy" id="1314782"/>
    <lineage>
        <taxon>Eukaryota</taxon>
        <taxon>Fungi</taxon>
        <taxon>Dikarya</taxon>
        <taxon>Basidiomycota</taxon>
        <taxon>Agaricomycotina</taxon>
        <taxon>Agaricomycetes</taxon>
        <taxon>Gloeophyllales</taxon>
        <taxon>Gloeophyllaceae</taxon>
        <taxon>Neolentinus</taxon>
    </lineage>
</organism>
<reference evidence="2 3" key="1">
    <citation type="journal article" date="2016" name="Mol. Biol. Evol.">
        <title>Comparative Genomics of Early-Diverging Mushroom-Forming Fungi Provides Insights into the Origins of Lignocellulose Decay Capabilities.</title>
        <authorList>
            <person name="Nagy L.G."/>
            <person name="Riley R."/>
            <person name="Tritt A."/>
            <person name="Adam C."/>
            <person name="Daum C."/>
            <person name="Floudas D."/>
            <person name="Sun H."/>
            <person name="Yadav J.S."/>
            <person name="Pangilinan J."/>
            <person name="Larsson K.H."/>
            <person name="Matsuura K."/>
            <person name="Barry K."/>
            <person name="Labutti K."/>
            <person name="Kuo R."/>
            <person name="Ohm R.A."/>
            <person name="Bhattacharya S.S."/>
            <person name="Shirouzu T."/>
            <person name="Yoshinaga Y."/>
            <person name="Martin F.M."/>
            <person name="Grigoriev I.V."/>
            <person name="Hibbett D.S."/>
        </authorList>
    </citation>
    <scope>NUCLEOTIDE SEQUENCE [LARGE SCALE GENOMIC DNA]</scope>
    <source>
        <strain evidence="2 3">HHB14362 ss-1</strain>
    </source>
</reference>